<keyword evidence="9" id="KW-1185">Reference proteome</keyword>
<feature type="transmembrane region" description="Helical" evidence="7">
    <location>
        <begin position="369"/>
        <end position="390"/>
    </location>
</feature>
<feature type="transmembrane region" description="Helical" evidence="7">
    <location>
        <begin position="530"/>
        <end position="548"/>
    </location>
</feature>
<dbReference type="GO" id="GO:0016020">
    <property type="term" value="C:membrane"/>
    <property type="evidence" value="ECO:0007669"/>
    <property type="project" value="UniProtKB-SubCell"/>
</dbReference>
<evidence type="ECO:0000256" key="7">
    <source>
        <dbReference type="SAM" id="Phobius"/>
    </source>
</evidence>
<evidence type="ECO:0000313" key="9">
    <source>
        <dbReference type="Proteomes" id="UP000326939"/>
    </source>
</evidence>
<feature type="transmembrane region" description="Helical" evidence="7">
    <location>
        <begin position="299"/>
        <end position="326"/>
    </location>
</feature>
<dbReference type="GO" id="GO:0009941">
    <property type="term" value="C:chloroplast envelope"/>
    <property type="evidence" value="ECO:0007669"/>
    <property type="project" value="UniProtKB-SubCell"/>
</dbReference>
<evidence type="ECO:0000313" key="8">
    <source>
        <dbReference type="EMBL" id="KAB5564421.1"/>
    </source>
</evidence>
<dbReference type="Proteomes" id="UP000326939">
    <property type="component" value="Chromosome 3"/>
</dbReference>
<dbReference type="AlphaFoldDB" id="A0A5N5ND92"/>
<reference evidence="9" key="1">
    <citation type="journal article" date="2019" name="Gigascience">
        <title>De novo genome assembly of the endangered Acer yangbiense, a plant species with extremely small populations endemic to Yunnan Province, China.</title>
        <authorList>
            <person name="Yang J."/>
            <person name="Wariss H.M."/>
            <person name="Tao L."/>
            <person name="Zhang R."/>
            <person name="Yun Q."/>
            <person name="Hollingsworth P."/>
            <person name="Dao Z."/>
            <person name="Luo G."/>
            <person name="Guo H."/>
            <person name="Ma Y."/>
            <person name="Sun W."/>
        </authorList>
    </citation>
    <scope>NUCLEOTIDE SEQUENCE [LARGE SCALE GENOMIC DNA]</scope>
    <source>
        <strain evidence="9">cv. br00</strain>
    </source>
</reference>
<comment type="similarity">
    <text evidence="3">Belongs to the bile acid:sodium symporter (BASS) (TC 2.A.28) family.</text>
</comment>
<feature type="transmembrane region" description="Helical" evidence="7">
    <location>
        <begin position="105"/>
        <end position="127"/>
    </location>
</feature>
<dbReference type="PANTHER" id="PTHR10361:SF30">
    <property type="entry name" value="SODIUM_METABOLITE COTRANSPORTER BASS6, CHLOROPLASTIC-RELATED"/>
    <property type="match status" value="1"/>
</dbReference>
<name>A0A5N5ND92_9ROSI</name>
<organism evidence="8 9">
    <name type="scientific">Salix brachista</name>
    <dbReference type="NCBI Taxonomy" id="2182728"/>
    <lineage>
        <taxon>Eukaryota</taxon>
        <taxon>Viridiplantae</taxon>
        <taxon>Streptophyta</taxon>
        <taxon>Embryophyta</taxon>
        <taxon>Tracheophyta</taxon>
        <taxon>Spermatophyta</taxon>
        <taxon>Magnoliopsida</taxon>
        <taxon>eudicotyledons</taxon>
        <taxon>Gunneridae</taxon>
        <taxon>Pentapetalae</taxon>
        <taxon>rosids</taxon>
        <taxon>fabids</taxon>
        <taxon>Malpighiales</taxon>
        <taxon>Salicaceae</taxon>
        <taxon>Saliceae</taxon>
        <taxon>Salix</taxon>
    </lineage>
</organism>
<evidence type="ECO:0000256" key="3">
    <source>
        <dbReference type="ARBA" id="ARBA00006528"/>
    </source>
</evidence>
<evidence type="ECO:0000256" key="4">
    <source>
        <dbReference type="ARBA" id="ARBA00022692"/>
    </source>
</evidence>
<accession>A0A5N5ND92</accession>
<comment type="subcellular location">
    <subcellularLocation>
        <location evidence="2">Membrane</location>
        <topology evidence="2">Multi-pass membrane protein</topology>
    </subcellularLocation>
    <subcellularLocation>
        <location evidence="1">Plastid</location>
        <location evidence="1">Chloroplast envelope</location>
    </subcellularLocation>
</comment>
<protein>
    <submittedName>
        <fullName evidence="8">Uncharacterized protein</fullName>
    </submittedName>
</protein>
<gene>
    <name evidence="8" type="ORF">DKX38_004475</name>
</gene>
<feature type="transmembrane region" description="Helical" evidence="7">
    <location>
        <begin position="253"/>
        <end position="279"/>
    </location>
</feature>
<dbReference type="Pfam" id="PF01758">
    <property type="entry name" value="SBF"/>
    <property type="match status" value="1"/>
</dbReference>
<dbReference type="PANTHER" id="PTHR10361">
    <property type="entry name" value="SODIUM-BILE ACID COTRANSPORTER"/>
    <property type="match status" value="1"/>
</dbReference>
<feature type="transmembrane region" description="Helical" evidence="7">
    <location>
        <begin position="397"/>
        <end position="419"/>
    </location>
</feature>
<feature type="transmembrane region" description="Helical" evidence="7">
    <location>
        <begin position="147"/>
        <end position="163"/>
    </location>
</feature>
<dbReference type="InterPro" id="IPR004710">
    <property type="entry name" value="Bilac:Na_transpt"/>
</dbReference>
<evidence type="ECO:0000256" key="2">
    <source>
        <dbReference type="ARBA" id="ARBA00004141"/>
    </source>
</evidence>
<keyword evidence="5 7" id="KW-1133">Transmembrane helix</keyword>
<dbReference type="InterPro" id="IPR002657">
    <property type="entry name" value="BilAc:Na_symport/Acr3"/>
</dbReference>
<dbReference type="Gene3D" id="1.20.1530.20">
    <property type="match status" value="1"/>
</dbReference>
<keyword evidence="6 7" id="KW-0472">Membrane</keyword>
<evidence type="ECO:0000256" key="1">
    <source>
        <dbReference type="ARBA" id="ARBA00004119"/>
    </source>
</evidence>
<evidence type="ECO:0000256" key="5">
    <source>
        <dbReference type="ARBA" id="ARBA00022989"/>
    </source>
</evidence>
<feature type="transmembrane region" description="Helical" evidence="7">
    <location>
        <begin position="338"/>
        <end position="357"/>
    </location>
</feature>
<feature type="transmembrane region" description="Helical" evidence="7">
    <location>
        <begin position="183"/>
        <end position="203"/>
    </location>
</feature>
<evidence type="ECO:0000256" key="6">
    <source>
        <dbReference type="ARBA" id="ARBA00023136"/>
    </source>
</evidence>
<comment type="caution">
    <text evidence="8">The sequence shown here is derived from an EMBL/GenBank/DDBJ whole genome shotgun (WGS) entry which is preliminary data.</text>
</comment>
<dbReference type="EMBL" id="VDCV01000003">
    <property type="protein sequence ID" value="KAB5564421.1"/>
    <property type="molecule type" value="Genomic_DNA"/>
</dbReference>
<dbReference type="InterPro" id="IPR038770">
    <property type="entry name" value="Na+/solute_symporter_sf"/>
</dbReference>
<proteinExistence type="inferred from homology"/>
<keyword evidence="4 7" id="KW-0812">Transmembrane</keyword>
<sequence>MSVVNSRTLQIQRPEISLFYNQNISHVRKCCYNHLSVLIPSRPFKSFSDLRSMGFSISLNPNLHCGSSRFLVSRCESQKFSDSLEPDPAQNYVTESSQVLADIDLFAAILVRLTYWGWVCMVLWFTLLSLMNSKLANRWDSKHSVKLHYFLNTHLTMFGYVLFQMPEQKEASIVDMLKQSNSLLPHVVLASTLLALVYPPSFTWFTTRYYAPALGFLMFAVGVNSSEKDFLEAFNRPAAILTGYVGQFVVKPILGYLFGIISVPVFGLPAPIGAGIMLVSCVSGAQLSNYATFLTDPPMAPLSIVMTSMSTATAVFVTPLLSLLLIGKRLPVDVKGMVSSIMQIVVAPIAAGLLLNRLFPQICSVIRPILPPLSVLVTACCVGAPLAINVDSVMSPFGVTVVLLIFAFHLSAFVVGYYFTGFVFHKASDLKALQRTVSYETGMQSSLLALTLANRFFKDPLVAVPPAISSLVPLSSGHRSNHTRENSNHVFDGIFSCHDLGQEERIALELEIAFANHKSVLVTSSLFSHLYFSIPFLTSIFIVNDFPYQYKRFLLTMMNNNRMRALEEHSRGTNEEIRTEIKMQGTELHKKIEQLQLQINTVLTTLNSFKANQKETIFPVGMEILWEFKKARSRVRHGFAKVGTTSFLQGKTLWLDKRSFPKMHLIHVGQ</sequence>